<protein>
    <submittedName>
        <fullName evidence="2">NAD(P)-dependent dehydrogenase (Short-subunit alcohol dehydrogenase family)</fullName>
    </submittedName>
</protein>
<dbReference type="Gene3D" id="3.40.50.720">
    <property type="entry name" value="NAD(P)-binding Rossmann-like Domain"/>
    <property type="match status" value="1"/>
</dbReference>
<dbReference type="InterPro" id="IPR002347">
    <property type="entry name" value="SDR_fam"/>
</dbReference>
<sequence length="55" mass="5499">MNPASGESADFQRSLSPLGRYGAPEDIAAVVAFLASPGARHVTGAILTVVGGQST</sequence>
<dbReference type="SUPFAM" id="SSF51735">
    <property type="entry name" value="NAD(P)-binding Rossmann-fold domains"/>
    <property type="match status" value="1"/>
</dbReference>
<organism evidence="2 3">
    <name type="scientific">Pseudorhizobium tarimense</name>
    <dbReference type="NCBI Taxonomy" id="1079109"/>
    <lineage>
        <taxon>Bacteria</taxon>
        <taxon>Pseudomonadati</taxon>
        <taxon>Pseudomonadota</taxon>
        <taxon>Alphaproteobacteria</taxon>
        <taxon>Hyphomicrobiales</taxon>
        <taxon>Rhizobiaceae</taxon>
        <taxon>Rhizobium/Agrobacterium group</taxon>
        <taxon>Pseudorhizobium</taxon>
    </lineage>
</organism>
<dbReference type="InterPro" id="IPR036291">
    <property type="entry name" value="NAD(P)-bd_dom_sf"/>
</dbReference>
<evidence type="ECO:0000256" key="1">
    <source>
        <dbReference type="SAM" id="MobiDB-lite"/>
    </source>
</evidence>
<dbReference type="EMBL" id="JBEPLJ010000030">
    <property type="protein sequence ID" value="MET3588694.1"/>
    <property type="molecule type" value="Genomic_DNA"/>
</dbReference>
<reference evidence="2 3" key="1">
    <citation type="submission" date="2024-06" db="EMBL/GenBank/DDBJ databases">
        <title>Genomic Encyclopedia of Type Strains, Phase IV (KMG-IV): sequencing the most valuable type-strain genomes for metagenomic binning, comparative biology and taxonomic classification.</title>
        <authorList>
            <person name="Goeker M."/>
        </authorList>
    </citation>
    <scope>NUCLEOTIDE SEQUENCE [LARGE SCALE GENOMIC DNA]</scope>
    <source>
        <strain evidence="2 3">DSM 105042</strain>
    </source>
</reference>
<name>A0ABV2HDV7_9HYPH</name>
<proteinExistence type="predicted"/>
<keyword evidence="3" id="KW-1185">Reference proteome</keyword>
<feature type="region of interest" description="Disordered" evidence="1">
    <location>
        <begin position="1"/>
        <end position="20"/>
    </location>
</feature>
<dbReference type="Proteomes" id="UP001549031">
    <property type="component" value="Unassembled WGS sequence"/>
</dbReference>
<evidence type="ECO:0000313" key="3">
    <source>
        <dbReference type="Proteomes" id="UP001549031"/>
    </source>
</evidence>
<gene>
    <name evidence="2" type="ORF">ABID21_004832</name>
</gene>
<dbReference type="Pfam" id="PF13561">
    <property type="entry name" value="adh_short_C2"/>
    <property type="match status" value="1"/>
</dbReference>
<accession>A0ABV2HDV7</accession>
<comment type="caution">
    <text evidence="2">The sequence shown here is derived from an EMBL/GenBank/DDBJ whole genome shotgun (WGS) entry which is preliminary data.</text>
</comment>
<evidence type="ECO:0000313" key="2">
    <source>
        <dbReference type="EMBL" id="MET3588694.1"/>
    </source>
</evidence>